<dbReference type="Proteomes" id="UP000230638">
    <property type="component" value="Unassembled WGS sequence"/>
</dbReference>
<dbReference type="AlphaFoldDB" id="A0A2H0CUY0"/>
<organism evidence="2 3">
    <name type="scientific">Candidatus Lloydbacteria bacterium CG22_combo_CG10-13_8_21_14_all_47_15</name>
    <dbReference type="NCBI Taxonomy" id="1974635"/>
    <lineage>
        <taxon>Bacteria</taxon>
        <taxon>Candidatus Lloydiibacteriota</taxon>
    </lineage>
</organism>
<protein>
    <submittedName>
        <fullName evidence="2">Curli production assembly/transport component CsgG</fullName>
    </submittedName>
</protein>
<gene>
    <name evidence="2" type="ORF">COW88_01035</name>
</gene>
<evidence type="ECO:0000313" key="3">
    <source>
        <dbReference type="Proteomes" id="UP000230638"/>
    </source>
</evidence>
<proteinExistence type="predicted"/>
<evidence type="ECO:0000256" key="1">
    <source>
        <dbReference type="SAM" id="SignalP"/>
    </source>
</evidence>
<sequence>MNIYKWLCIFVMISVFVLSGCSAIDTFTRTKIGQPASENVVSGSAGAQGSKGSNMVIRCEKPLGTVALMEDVNSKAILLQHRLPSDPTPIMNIVAHQSGCLQIANRSAGLDVIMKEKELEERGMLTGSPEKKVQLARVDYTITPNIVFSDKNAGGIGAGASIGSLFGPLGAIAGGIMGSMQKMEAQVILLLVDNSTGLQIASATGEASKTDIGLGGSMFGFGSSAFGGAGIAGWQSTDEGKIVAAAFVDAYNKLIQQMPAYKPYTASVDESVATH</sequence>
<dbReference type="PROSITE" id="PS51257">
    <property type="entry name" value="PROKAR_LIPOPROTEIN"/>
    <property type="match status" value="1"/>
</dbReference>
<accession>A0A2H0CUY0</accession>
<comment type="caution">
    <text evidence="2">The sequence shown here is derived from an EMBL/GenBank/DDBJ whole genome shotgun (WGS) entry which is preliminary data.</text>
</comment>
<name>A0A2H0CUY0_9BACT</name>
<keyword evidence="1" id="KW-0732">Signal</keyword>
<feature type="chain" id="PRO_5013930407" evidence="1">
    <location>
        <begin position="24"/>
        <end position="275"/>
    </location>
</feature>
<dbReference type="InterPro" id="IPR005534">
    <property type="entry name" value="Curli_assmbl/transp-comp_CsgG"/>
</dbReference>
<feature type="signal peptide" evidence="1">
    <location>
        <begin position="1"/>
        <end position="23"/>
    </location>
</feature>
<reference evidence="2 3" key="1">
    <citation type="submission" date="2017-09" db="EMBL/GenBank/DDBJ databases">
        <title>Depth-based differentiation of microbial function through sediment-hosted aquifers and enrichment of novel symbionts in the deep terrestrial subsurface.</title>
        <authorList>
            <person name="Probst A.J."/>
            <person name="Ladd B."/>
            <person name="Jarett J.K."/>
            <person name="Geller-Mcgrath D.E."/>
            <person name="Sieber C.M."/>
            <person name="Emerson J.B."/>
            <person name="Anantharaman K."/>
            <person name="Thomas B.C."/>
            <person name="Malmstrom R."/>
            <person name="Stieglmeier M."/>
            <person name="Klingl A."/>
            <person name="Woyke T."/>
            <person name="Ryan C.M."/>
            <person name="Banfield J.F."/>
        </authorList>
    </citation>
    <scope>NUCLEOTIDE SEQUENCE [LARGE SCALE GENOMIC DNA]</scope>
    <source>
        <strain evidence="2">CG22_combo_CG10-13_8_21_14_all_47_15</strain>
    </source>
</reference>
<dbReference type="Pfam" id="PF03783">
    <property type="entry name" value="CsgG"/>
    <property type="match status" value="1"/>
</dbReference>
<dbReference type="EMBL" id="PCTL01000009">
    <property type="protein sequence ID" value="PIP73722.1"/>
    <property type="molecule type" value="Genomic_DNA"/>
</dbReference>
<evidence type="ECO:0000313" key="2">
    <source>
        <dbReference type="EMBL" id="PIP73722.1"/>
    </source>
</evidence>
<dbReference type="GO" id="GO:0030288">
    <property type="term" value="C:outer membrane-bounded periplasmic space"/>
    <property type="evidence" value="ECO:0007669"/>
    <property type="project" value="InterPro"/>
</dbReference>